<evidence type="ECO:0000256" key="6">
    <source>
        <dbReference type="ARBA" id="ARBA00039017"/>
    </source>
</evidence>
<organism evidence="9">
    <name type="scientific">marine metagenome</name>
    <dbReference type="NCBI Taxonomy" id="408172"/>
    <lineage>
        <taxon>unclassified sequences</taxon>
        <taxon>metagenomes</taxon>
        <taxon>ecological metagenomes</taxon>
    </lineage>
</organism>
<keyword evidence="4" id="KW-0378">Hydrolase</keyword>
<evidence type="ECO:0000256" key="2">
    <source>
        <dbReference type="ARBA" id="ARBA00022642"/>
    </source>
</evidence>
<keyword evidence="3" id="KW-0479">Metal-binding</keyword>
<reference evidence="9" key="1">
    <citation type="submission" date="2018-05" db="EMBL/GenBank/DDBJ databases">
        <authorList>
            <person name="Lanie J.A."/>
            <person name="Ng W.-L."/>
            <person name="Kazmierczak K.M."/>
            <person name="Andrzejewski T.M."/>
            <person name="Davidsen T.M."/>
            <person name="Wayne K.J."/>
            <person name="Tettelin H."/>
            <person name="Glass J.I."/>
            <person name="Rusch D."/>
            <person name="Podicherti R."/>
            <person name="Tsui H.-C.T."/>
            <person name="Winkler M.E."/>
        </authorList>
    </citation>
    <scope>NUCLEOTIDE SEQUENCE</scope>
</reference>
<dbReference type="GO" id="GO:0008936">
    <property type="term" value="F:nicotinamidase activity"/>
    <property type="evidence" value="ECO:0007669"/>
    <property type="project" value="UniProtKB-EC"/>
</dbReference>
<dbReference type="CDD" id="cd01011">
    <property type="entry name" value="nicotinamidase"/>
    <property type="match status" value="1"/>
</dbReference>
<accession>A0A381SN06</accession>
<evidence type="ECO:0000256" key="7">
    <source>
        <dbReference type="ARBA" id="ARBA00043224"/>
    </source>
</evidence>
<feature type="domain" description="Isochorismatase-like" evidence="8">
    <location>
        <begin position="2"/>
        <end position="191"/>
    </location>
</feature>
<keyword evidence="2" id="KW-0662">Pyridine nucleotide biosynthesis</keyword>
<dbReference type="EC" id="3.5.1.19" evidence="6"/>
<evidence type="ECO:0000256" key="5">
    <source>
        <dbReference type="ARBA" id="ARBA00037900"/>
    </source>
</evidence>
<dbReference type="InterPro" id="IPR052347">
    <property type="entry name" value="Isochorismatase_Nicotinamidase"/>
</dbReference>
<dbReference type="AlphaFoldDB" id="A0A381SN06"/>
<sequence>MILIDIQNDFLPGGSLEVQKGDEIIDNVNSIMDNYNIVVATKDWHPKNHISFASNHKNKKAGQKIKINNLDQMLWPDHCIKDSKGSEFPEKLDSHKIHKIFYKGVDSNIDSYSGFYDNGKIRSTGLSNFLKKSNINQVDIVGLATDYCVKYSSIDAYNEGFKTKVLCCCVRGISVETTETAFKEMKDMGISII</sequence>
<dbReference type="Gene3D" id="3.40.50.850">
    <property type="entry name" value="Isochorismatase-like"/>
    <property type="match status" value="1"/>
</dbReference>
<evidence type="ECO:0000259" key="8">
    <source>
        <dbReference type="Pfam" id="PF00857"/>
    </source>
</evidence>
<name>A0A381SN06_9ZZZZ</name>
<proteinExistence type="inferred from homology"/>
<dbReference type="GO" id="GO:0019363">
    <property type="term" value="P:pyridine nucleotide biosynthetic process"/>
    <property type="evidence" value="ECO:0007669"/>
    <property type="project" value="UniProtKB-KW"/>
</dbReference>
<evidence type="ECO:0000256" key="3">
    <source>
        <dbReference type="ARBA" id="ARBA00022723"/>
    </source>
</evidence>
<dbReference type="FunFam" id="3.40.50.850:FF:000006">
    <property type="entry name" value="Bifunctional pyrazinamidase/nicotinamidase"/>
    <property type="match status" value="1"/>
</dbReference>
<evidence type="ECO:0000313" key="9">
    <source>
        <dbReference type="EMBL" id="SVA04731.1"/>
    </source>
</evidence>
<comment type="pathway">
    <text evidence="5">Cofactor biosynthesis; nicotinate biosynthesis; nicotinate from nicotinamide: step 1/1.</text>
</comment>
<dbReference type="EMBL" id="UINC01003257">
    <property type="protein sequence ID" value="SVA04731.1"/>
    <property type="molecule type" value="Genomic_DNA"/>
</dbReference>
<dbReference type="InterPro" id="IPR000868">
    <property type="entry name" value="Isochorismatase-like_dom"/>
</dbReference>
<protein>
    <recommendedName>
        <fullName evidence="6">nicotinamidase</fullName>
        <ecNumber evidence="6">3.5.1.19</ecNumber>
    </recommendedName>
    <alternativeName>
        <fullName evidence="7">Nicotinamide deamidase</fullName>
    </alternativeName>
</protein>
<dbReference type="PANTHER" id="PTHR11080:SF2">
    <property type="entry name" value="LD05707P"/>
    <property type="match status" value="1"/>
</dbReference>
<dbReference type="InterPro" id="IPR036380">
    <property type="entry name" value="Isochorismatase-like_sf"/>
</dbReference>
<dbReference type="Pfam" id="PF00857">
    <property type="entry name" value="Isochorismatase"/>
    <property type="match status" value="1"/>
</dbReference>
<dbReference type="SUPFAM" id="SSF52499">
    <property type="entry name" value="Isochorismatase-like hydrolases"/>
    <property type="match status" value="1"/>
</dbReference>
<comment type="similarity">
    <text evidence="1">Belongs to the isochorismatase family.</text>
</comment>
<dbReference type="PANTHER" id="PTHR11080">
    <property type="entry name" value="PYRAZINAMIDASE/NICOTINAMIDASE"/>
    <property type="match status" value="1"/>
</dbReference>
<evidence type="ECO:0000256" key="4">
    <source>
        <dbReference type="ARBA" id="ARBA00022801"/>
    </source>
</evidence>
<dbReference type="GO" id="GO:0046872">
    <property type="term" value="F:metal ion binding"/>
    <property type="evidence" value="ECO:0007669"/>
    <property type="project" value="UniProtKB-KW"/>
</dbReference>
<dbReference type="NCBIfam" id="NF008623">
    <property type="entry name" value="PRK11609.1"/>
    <property type="match status" value="1"/>
</dbReference>
<gene>
    <name evidence="9" type="ORF">METZ01_LOCUS57585</name>
</gene>
<evidence type="ECO:0000256" key="1">
    <source>
        <dbReference type="ARBA" id="ARBA00006336"/>
    </source>
</evidence>